<keyword evidence="4" id="KW-1185">Reference proteome</keyword>
<dbReference type="GO" id="GO:0005634">
    <property type="term" value="C:nucleus"/>
    <property type="evidence" value="ECO:0007669"/>
    <property type="project" value="TreeGrafter"/>
</dbReference>
<feature type="compositionally biased region" description="Low complexity" evidence="1">
    <location>
        <begin position="184"/>
        <end position="199"/>
    </location>
</feature>
<dbReference type="AlphaFoldDB" id="A0AAE1CWU8"/>
<dbReference type="GO" id="GO:0003677">
    <property type="term" value="F:DNA binding"/>
    <property type="evidence" value="ECO:0007669"/>
    <property type="project" value="TreeGrafter"/>
</dbReference>
<feature type="region of interest" description="Disordered" evidence="1">
    <location>
        <begin position="163"/>
        <end position="259"/>
    </location>
</feature>
<gene>
    <name evidence="3" type="ORF">RRG08_028242</name>
</gene>
<comment type="caution">
    <text evidence="3">The sequence shown here is derived from an EMBL/GenBank/DDBJ whole genome shotgun (WGS) entry which is preliminary data.</text>
</comment>
<dbReference type="Pfam" id="PF03184">
    <property type="entry name" value="DDE_1"/>
    <property type="match status" value="1"/>
</dbReference>
<evidence type="ECO:0000313" key="4">
    <source>
        <dbReference type="Proteomes" id="UP001283361"/>
    </source>
</evidence>
<sequence length="293" mass="31445">MDWTQGGPPGTAFTTSEKSWMESSQFLDWFRRTFLKNIQHVSNKPRVLIFDGHLSHISLPLIEEALANNVSLLRLPSHLTHLLQLLDTSVFPPVKSKWQSLLVKYARIHAGPVSKKHFPGLISHLFKDSFTADQVKGGFRGTGIFPYNMNAINTTNFAQRPQIAASTPAASQSSPLQNAPTAGSSQIAASTPAASQSSTLQNAPRAGSSQSSGAETAVPPPSLTLTAEPSTSSGEGATTPLPAAEPPTTPSSETSSAASSIKDFFLRQLQPRFEQASGRGRSAQVMVRRLNKE</sequence>
<feature type="domain" description="DDE-1" evidence="2">
    <location>
        <begin position="8"/>
        <end position="106"/>
    </location>
</feature>
<name>A0AAE1CWU8_9GAST</name>
<dbReference type="InterPro" id="IPR004875">
    <property type="entry name" value="DDE_SF_endonuclease_dom"/>
</dbReference>
<accession>A0AAE1CWU8</accession>
<feature type="compositionally biased region" description="Low complexity" evidence="1">
    <location>
        <begin position="163"/>
        <end position="177"/>
    </location>
</feature>
<organism evidence="3 4">
    <name type="scientific">Elysia crispata</name>
    <name type="common">lettuce slug</name>
    <dbReference type="NCBI Taxonomy" id="231223"/>
    <lineage>
        <taxon>Eukaryota</taxon>
        <taxon>Metazoa</taxon>
        <taxon>Spiralia</taxon>
        <taxon>Lophotrochozoa</taxon>
        <taxon>Mollusca</taxon>
        <taxon>Gastropoda</taxon>
        <taxon>Heterobranchia</taxon>
        <taxon>Euthyneura</taxon>
        <taxon>Panpulmonata</taxon>
        <taxon>Sacoglossa</taxon>
        <taxon>Placobranchoidea</taxon>
        <taxon>Plakobranchidae</taxon>
        <taxon>Elysia</taxon>
    </lineage>
</organism>
<evidence type="ECO:0000259" key="2">
    <source>
        <dbReference type="Pfam" id="PF03184"/>
    </source>
</evidence>
<dbReference type="EMBL" id="JAWDGP010006364">
    <property type="protein sequence ID" value="KAK3742330.1"/>
    <property type="molecule type" value="Genomic_DNA"/>
</dbReference>
<dbReference type="Proteomes" id="UP001283361">
    <property type="component" value="Unassembled WGS sequence"/>
</dbReference>
<feature type="compositionally biased region" description="Low complexity" evidence="1">
    <location>
        <begin position="250"/>
        <end position="259"/>
    </location>
</feature>
<proteinExistence type="predicted"/>
<dbReference type="PANTHER" id="PTHR19303">
    <property type="entry name" value="TRANSPOSON"/>
    <property type="match status" value="1"/>
</dbReference>
<evidence type="ECO:0000256" key="1">
    <source>
        <dbReference type="SAM" id="MobiDB-lite"/>
    </source>
</evidence>
<evidence type="ECO:0000313" key="3">
    <source>
        <dbReference type="EMBL" id="KAK3742330.1"/>
    </source>
</evidence>
<dbReference type="PANTHER" id="PTHR19303:SF57">
    <property type="entry name" value="HTH CENPB-TYPE DOMAIN-CONTAINING PROTEIN"/>
    <property type="match status" value="1"/>
</dbReference>
<dbReference type="InterPro" id="IPR050863">
    <property type="entry name" value="CenT-Element_Derived"/>
</dbReference>
<feature type="compositionally biased region" description="Polar residues" evidence="1">
    <location>
        <begin position="223"/>
        <end position="236"/>
    </location>
</feature>
<protein>
    <recommendedName>
        <fullName evidence="2">DDE-1 domain-containing protein</fullName>
    </recommendedName>
</protein>
<reference evidence="3" key="1">
    <citation type="journal article" date="2023" name="G3 (Bethesda)">
        <title>A reference genome for the long-term kleptoplast-retaining sea slug Elysia crispata morphotype clarki.</title>
        <authorList>
            <person name="Eastman K.E."/>
            <person name="Pendleton A.L."/>
            <person name="Shaikh M.A."/>
            <person name="Suttiyut T."/>
            <person name="Ogas R."/>
            <person name="Tomko P."/>
            <person name="Gavelis G."/>
            <person name="Widhalm J.R."/>
            <person name="Wisecaver J.H."/>
        </authorList>
    </citation>
    <scope>NUCLEOTIDE SEQUENCE</scope>
    <source>
        <strain evidence="3">ECLA1</strain>
    </source>
</reference>